<dbReference type="Proteomes" id="UP000275719">
    <property type="component" value="Unassembled WGS sequence"/>
</dbReference>
<reference evidence="1 2" key="1">
    <citation type="submission" date="2018-11" db="EMBL/GenBank/DDBJ databases">
        <title>Flavobacterium sp. nov., YIM 102701-2 draft genome.</title>
        <authorList>
            <person name="Li G."/>
            <person name="Jiang Y."/>
        </authorList>
    </citation>
    <scope>NUCLEOTIDE SEQUENCE [LARGE SCALE GENOMIC DNA]</scope>
    <source>
        <strain evidence="1 2">YIM 102701-2</strain>
    </source>
</reference>
<accession>A0A3P3WFB9</accession>
<evidence type="ECO:0000313" key="1">
    <source>
        <dbReference type="EMBL" id="RRJ92736.1"/>
    </source>
</evidence>
<keyword evidence="2" id="KW-1185">Reference proteome</keyword>
<dbReference type="OrthoDB" id="1205007at2"/>
<proteinExistence type="predicted"/>
<dbReference type="RefSeq" id="WP_125016727.1">
    <property type="nucleotide sequence ID" value="NZ_RQVQ01000003.1"/>
</dbReference>
<comment type="caution">
    <text evidence="1">The sequence shown here is derived from an EMBL/GenBank/DDBJ whole genome shotgun (WGS) entry which is preliminary data.</text>
</comment>
<gene>
    <name evidence="1" type="ORF">EG240_01590</name>
</gene>
<sequence length="2186" mass="245930">MPNGTSQPPVTRRYYPTLSSVMSQDDIPEILGFVKDGVLWLFDKIYYKDLQYSKSPRGDAASYSLSIVSSDRLDIELPGTGIYLVLNPDLTGGDTSISSFPITIEYQWKILAYLRAFNLGSFSFTPEAFFETALRVLNITEEQALAQFINLFVVPDNDTITPLQQFVSDVNDYLGSSIPAPTDETKLSEVVKQIYISSGNSYSSIVACGTYLVTNDINETLANIKTYYQSFIPQNIDDFIKDVIVPKFRATLTLIAGIEFPRTMLIPVYDESSSTPYEPIPPTNPNAPLAEQEPKALFTFAEALFYADTTQGFGYNMDLVINTVTPVQIGNTGLIVNIHNLKVDLSTTSNFPEATADGRPMEFMGIYTEQTDIILPPKWFSKDENATQTLKISGKRLLIGTGGISGTIALEALNTGNPPGETDFFWIKLGKDPEKSWKLGFNSFDITFSQNDIVSSNIRARLTIPSFKKPNGDIAEIDVVGHLEANGDFKLTASTTPPYPTIEFGDVFKLHMKSVELGREDDDFFIGAAADIEFKGLLAGLLEGQGITIGAALRIYSNGRIDFKVDGGSLVLPKTVKLKIGPVELSVSAIHFGSHEREKDGQIRKYNYFGFDAGVNIGIAGIDARGDGIKFYYSIDEGPGKPHDSYLHIQTIHVDLVIPANSSDPSVMINGWLSIPEPGGFPEFKGGVNLKIKNPRIAGYVDMRLAPKYPAFLIEAGIELPNPIPLGPVSIYGFKGLLGYRYVAEKEAIGMTSDNTWYEYYSAPTKGVGVEKFSRPDQTEHYGFPFSLGVGAIIGDTMAAGNIISANAMLLLSLPSMVMVDARMKLLSKRVSFADDPPFFAFFIFGDNSLEFGFGADYKFPESSGDIIKIYAEIQAGFFFNNPSAWYINFGTQQAPISAKLLKDIFTLKAFLMISGKGIQAGARGEFRFERRFGPVYILVLAYLELGGRISFERPQIGGYFEAGLAIDINVKIFRIYASVTILLAVESPRPFLIYGKFTVQFKIKVIFFKIKFKAQIELKWEFNKQVDRTPIDPFTEVSGQIGALAMMQIAAAAGEGDGLVKGISMLTGEAFGLANLKQPNGSINIDLTKIRQKVVPLDTYIDLKTTKGLLPGNITGANIGGVSNPPGLYTDLVPPEKIMKGLELRQVKHQYSIQSIEIMAYSQTMGWQPYNPYRALYPNDPDPILDQMNVGQWQKKDNQYNAIRLLATTPFSYTELGEPGWFIPEQYGITPTTLFCEGEQIKRSVSDFLDKPLNTQYYAYSNTFFYSKGAAYQIDGDTNFVLNPNNTLSLTGDYAIVTNEANIFAFDKSLQFPNHTPLIIMLPAPSSEIELKLSTYDSGVTIEYYKPIINDSISFVQYELVESVYRTRIELQDPVYAEFPPINGITKIIIRPDENNLLQINSITAQMAALMDQGYQNALNKGGVVKEITPSDPKRYAELEKQLVRVSEKGCRGIQPVKDKRACEMYPQLVEYFYNNFEQPFIYYPDGKQPDEKELVIEHAHFIDRNREIYFRTNDIFRENRFEDRSYEINLDQYSKSIEGLVSYLDNIPRFDYEHSREVVQLFKPVKTKYEQLTDIVSIKRDCYDRVLCDLSTHLSFQQFANISDKPPVSESPLLDAYYIFIEQNPQYSYLNNILQHQINVIQTILNNGAIAFLQHRDEFNEACEQMIAMIADLGNCNGKIKCFTLFHEVSWLTVENYQYNINIPGQPAITGDAQEAVAGINRFIQPIWRPDTSYYVRFKLRDEVDNGQEEGLYDYAYGFHTAGPVGFFHLDQYSPYGPIPYEEQDQYPHTSIRSYIDYERSYPNADGNLVSAKPLFYDDDTTEISLYFTSRYAYKHLEGWEAVMDGSTVKFPELGGTMKIIIKDPVEDVEIVNPPRLDTTVENIEDSPVNIPQTIETWEEDQNPLIPPVLQQWFNMLNAENCTGIVEVIKPKSYFRKITPKRLKPQKLYTVQVLNFYWGTNSFDVSDITDPMKADYAREVHKFVFQTSQYRNFEEQVQSCFISYEEDGTPQVKQAVYNLEKALDAANIQAGLDTIKGISNSLSDAITQQFLDPFDRIVEGLFGFSPMEDAVTTEFNKIIDSNTGKVIALLVRNPEPFNHPKIPLKDVQRNGSDAGMVEVLMNNLVTIDTSYHVLYSKDYSQALIMNDAKWIQAAELHFQFLYKTWNGNEYVISDTQKATNILIN</sequence>
<name>A0A3P3WFB9_9FLAO</name>
<evidence type="ECO:0000313" key="2">
    <source>
        <dbReference type="Proteomes" id="UP000275719"/>
    </source>
</evidence>
<organism evidence="1 2">
    <name type="scientific">Paenimyroides tangerinum</name>
    <dbReference type="NCBI Taxonomy" id="2488728"/>
    <lineage>
        <taxon>Bacteria</taxon>
        <taxon>Pseudomonadati</taxon>
        <taxon>Bacteroidota</taxon>
        <taxon>Flavobacteriia</taxon>
        <taxon>Flavobacteriales</taxon>
        <taxon>Flavobacteriaceae</taxon>
        <taxon>Paenimyroides</taxon>
    </lineage>
</organism>
<protein>
    <submittedName>
        <fullName evidence="1">Uncharacterized protein</fullName>
    </submittedName>
</protein>
<dbReference type="EMBL" id="RQVQ01000003">
    <property type="protein sequence ID" value="RRJ92736.1"/>
    <property type="molecule type" value="Genomic_DNA"/>
</dbReference>